<organism evidence="5 6">
    <name type="scientific">Ceratopteris richardii</name>
    <name type="common">Triangle waterfern</name>
    <dbReference type="NCBI Taxonomy" id="49495"/>
    <lineage>
        <taxon>Eukaryota</taxon>
        <taxon>Viridiplantae</taxon>
        <taxon>Streptophyta</taxon>
        <taxon>Embryophyta</taxon>
        <taxon>Tracheophyta</taxon>
        <taxon>Polypodiopsida</taxon>
        <taxon>Polypodiidae</taxon>
        <taxon>Polypodiales</taxon>
        <taxon>Pteridineae</taxon>
        <taxon>Pteridaceae</taxon>
        <taxon>Parkerioideae</taxon>
        <taxon>Ceratopteris</taxon>
    </lineage>
</organism>
<dbReference type="GO" id="GO:0051301">
    <property type="term" value="P:cell division"/>
    <property type="evidence" value="ECO:0007669"/>
    <property type="project" value="InterPro"/>
</dbReference>
<dbReference type="Pfam" id="PF07160">
    <property type="entry name" value="SKA1"/>
    <property type="match status" value="1"/>
</dbReference>
<dbReference type="GO" id="GO:0031110">
    <property type="term" value="P:regulation of microtubule polymerization or depolymerization"/>
    <property type="evidence" value="ECO:0007669"/>
    <property type="project" value="TreeGrafter"/>
</dbReference>
<proteinExistence type="inferred from homology"/>
<evidence type="ECO:0000313" key="5">
    <source>
        <dbReference type="EMBL" id="KAH7366355.1"/>
    </source>
</evidence>
<comment type="caution">
    <text evidence="5">The sequence shown here is derived from an EMBL/GenBank/DDBJ whole genome shotgun (WGS) entry which is preliminary data.</text>
</comment>
<comment type="similarity">
    <text evidence="1">Belongs to the SKA1 family.</text>
</comment>
<evidence type="ECO:0000313" key="6">
    <source>
        <dbReference type="Proteomes" id="UP000825935"/>
    </source>
</evidence>
<dbReference type="GO" id="GO:0007059">
    <property type="term" value="P:chromosome segregation"/>
    <property type="evidence" value="ECO:0007669"/>
    <property type="project" value="InterPro"/>
</dbReference>
<dbReference type="Gene3D" id="1.10.10.1890">
    <property type="entry name" value="Ska1 microtubule binding domain-like"/>
    <property type="match status" value="1"/>
</dbReference>
<dbReference type="GO" id="GO:0008017">
    <property type="term" value="F:microtubule binding"/>
    <property type="evidence" value="ECO:0007669"/>
    <property type="project" value="InterPro"/>
</dbReference>
<sequence>MMEETVAAKTIGLPSSNATGKLGAHLDDLMSAVSSRVSFLQQAVVIRSAMLSSRDDLTSLDIAVQAIEHQLRAVKAYLKDEVDALPKAQALIKLSLQQDRRLKVISGVLSANLHGIEPKLHSSESIPQSSELEAINGHPFLKSVENGFQKDKKGRSPPPCLYVTNEELDSLSSYMRGRLTLEKVNKAVDEMATFAEVNAKLLTAPRKKLGNELLEKALELRDFAATECVKGKHFFFESDMKGSVLKMDNTGKAILTVLRHLGRIADVRAGRLRGFILLDP</sequence>
<dbReference type="InterPro" id="IPR042031">
    <property type="entry name" value="SKA1_MBD_sf"/>
</dbReference>
<dbReference type="OrthoDB" id="5962at2759"/>
<evidence type="ECO:0000256" key="1">
    <source>
        <dbReference type="ARBA" id="ARBA00006836"/>
    </source>
</evidence>
<accession>A0A8T2SR08</accession>
<evidence type="ECO:0000256" key="3">
    <source>
        <dbReference type="ARBA" id="ARBA00068507"/>
    </source>
</evidence>
<keyword evidence="6" id="KW-1185">Reference proteome</keyword>
<dbReference type="Proteomes" id="UP000825935">
    <property type="component" value="Chromosome 18"/>
</dbReference>
<reference evidence="5" key="1">
    <citation type="submission" date="2021-08" db="EMBL/GenBank/DDBJ databases">
        <title>WGS assembly of Ceratopteris richardii.</title>
        <authorList>
            <person name="Marchant D.B."/>
            <person name="Chen G."/>
            <person name="Jenkins J."/>
            <person name="Shu S."/>
            <person name="Leebens-Mack J."/>
            <person name="Grimwood J."/>
            <person name="Schmutz J."/>
            <person name="Soltis P."/>
            <person name="Soltis D."/>
            <person name="Chen Z.-H."/>
        </authorList>
    </citation>
    <scope>NUCLEOTIDE SEQUENCE</scope>
    <source>
        <strain evidence="5">Whitten #5841</strain>
        <tissue evidence="5">Leaf</tissue>
    </source>
</reference>
<dbReference type="AlphaFoldDB" id="A0A8T2SR08"/>
<dbReference type="GO" id="GO:0072686">
    <property type="term" value="C:mitotic spindle"/>
    <property type="evidence" value="ECO:0007669"/>
    <property type="project" value="TreeGrafter"/>
</dbReference>
<dbReference type="OMA" id="VEEDMHE"/>
<protein>
    <recommendedName>
        <fullName evidence="3">SKA complex subunit 1 homolog</fullName>
    </recommendedName>
    <alternativeName>
        <fullName evidence="4">Spindle and kinetochore-associated protein 1 homolog</fullName>
    </alternativeName>
</protein>
<dbReference type="GO" id="GO:0000278">
    <property type="term" value="P:mitotic cell cycle"/>
    <property type="evidence" value="ECO:0007669"/>
    <property type="project" value="TreeGrafter"/>
</dbReference>
<gene>
    <name evidence="5" type="ORF">KP509_18G074900</name>
</gene>
<name>A0A8T2SR08_CERRI</name>
<dbReference type="GO" id="GO:0005876">
    <property type="term" value="C:spindle microtubule"/>
    <property type="evidence" value="ECO:0007669"/>
    <property type="project" value="TreeGrafter"/>
</dbReference>
<evidence type="ECO:0000256" key="4">
    <source>
        <dbReference type="ARBA" id="ARBA00075755"/>
    </source>
</evidence>
<evidence type="ECO:0000256" key="2">
    <source>
        <dbReference type="ARBA" id="ARBA00023054"/>
    </source>
</evidence>
<dbReference type="InterPro" id="IPR009829">
    <property type="entry name" value="SKA1"/>
</dbReference>
<keyword evidence="2" id="KW-0175">Coiled coil</keyword>
<dbReference type="GO" id="GO:0000940">
    <property type="term" value="C:outer kinetochore"/>
    <property type="evidence" value="ECO:0007669"/>
    <property type="project" value="TreeGrafter"/>
</dbReference>
<dbReference type="EMBL" id="CM035423">
    <property type="protein sequence ID" value="KAH7366355.1"/>
    <property type="molecule type" value="Genomic_DNA"/>
</dbReference>
<dbReference type="PANTHER" id="PTHR28573:SF1">
    <property type="entry name" value="SPINDLE AND KINETOCHORE-ASSOCIATED PROTEIN 1"/>
    <property type="match status" value="1"/>
</dbReference>
<dbReference type="PANTHER" id="PTHR28573">
    <property type="entry name" value="SPINDLE AND KINETOCHORE-ASSOCIATED PROTEIN 1"/>
    <property type="match status" value="1"/>
</dbReference>
<dbReference type="FunFam" id="1.10.10.1890:FF:000002">
    <property type="entry name" value="Spindle and kinetochore-associated protein 1"/>
    <property type="match status" value="1"/>
</dbReference>